<dbReference type="Proteomes" id="UP001056120">
    <property type="component" value="Linkage Group LG05"/>
</dbReference>
<evidence type="ECO:0000313" key="2">
    <source>
        <dbReference type="Proteomes" id="UP001056120"/>
    </source>
</evidence>
<proteinExistence type="predicted"/>
<keyword evidence="2" id="KW-1185">Reference proteome</keyword>
<reference evidence="2" key="1">
    <citation type="journal article" date="2022" name="Mol. Ecol. Resour.">
        <title>The genomes of chicory, endive, great burdock and yacon provide insights into Asteraceae palaeo-polyploidization history and plant inulin production.</title>
        <authorList>
            <person name="Fan W."/>
            <person name="Wang S."/>
            <person name="Wang H."/>
            <person name="Wang A."/>
            <person name="Jiang F."/>
            <person name="Liu H."/>
            <person name="Zhao H."/>
            <person name="Xu D."/>
            <person name="Zhang Y."/>
        </authorList>
    </citation>
    <scope>NUCLEOTIDE SEQUENCE [LARGE SCALE GENOMIC DNA]</scope>
    <source>
        <strain evidence="2">cv. Yunnan</strain>
    </source>
</reference>
<protein>
    <submittedName>
        <fullName evidence="1">Uncharacterized protein</fullName>
    </submittedName>
</protein>
<gene>
    <name evidence="1" type="ORF">L1987_15203</name>
</gene>
<dbReference type="EMBL" id="CM042022">
    <property type="protein sequence ID" value="KAI3815532.1"/>
    <property type="molecule type" value="Genomic_DNA"/>
</dbReference>
<accession>A0ACB9J8F6</accession>
<name>A0ACB9J8F6_9ASTR</name>
<reference evidence="1 2" key="2">
    <citation type="journal article" date="2022" name="Mol. Ecol. Resour.">
        <title>The genomes of chicory, endive, great burdock and yacon provide insights into Asteraceae paleo-polyploidization history and plant inulin production.</title>
        <authorList>
            <person name="Fan W."/>
            <person name="Wang S."/>
            <person name="Wang H."/>
            <person name="Wang A."/>
            <person name="Jiang F."/>
            <person name="Liu H."/>
            <person name="Zhao H."/>
            <person name="Xu D."/>
            <person name="Zhang Y."/>
        </authorList>
    </citation>
    <scope>NUCLEOTIDE SEQUENCE [LARGE SCALE GENOMIC DNA]</scope>
    <source>
        <strain evidence="2">cv. Yunnan</strain>
        <tissue evidence="1">Leaves</tissue>
    </source>
</reference>
<organism evidence="1 2">
    <name type="scientific">Smallanthus sonchifolius</name>
    <dbReference type="NCBI Taxonomy" id="185202"/>
    <lineage>
        <taxon>Eukaryota</taxon>
        <taxon>Viridiplantae</taxon>
        <taxon>Streptophyta</taxon>
        <taxon>Embryophyta</taxon>
        <taxon>Tracheophyta</taxon>
        <taxon>Spermatophyta</taxon>
        <taxon>Magnoliopsida</taxon>
        <taxon>eudicotyledons</taxon>
        <taxon>Gunneridae</taxon>
        <taxon>Pentapetalae</taxon>
        <taxon>asterids</taxon>
        <taxon>campanulids</taxon>
        <taxon>Asterales</taxon>
        <taxon>Asteraceae</taxon>
        <taxon>Asteroideae</taxon>
        <taxon>Heliantheae alliance</taxon>
        <taxon>Millerieae</taxon>
        <taxon>Smallanthus</taxon>
    </lineage>
</organism>
<sequence>MVDSKRLSIVETSDSSADPTSPVSKNCFDQIVHVAKDFIPIKFMKEGTIQHQSLDTHKERPKVSKNDESVGSSDIASHYVLYPANLSNDEVNNILDQQGVILQDDDSSVEPKIEKVDAIHIHTTEKPPSPWNMDIVAERLKNKRVEETKKAAKFKKPFKVCFKCGKEGYVVKHCKQVDKTNSSSSKRHGSDDKGNKNCFSGLKSIRNNSLDDKGNKNCFSGLKSIRNNSLNNQMKNYSSRSPYVKPVSHNSKIKSKKDYPRYSYAPVSKSPKPSKVNQTYVPKSFASKLKQNIVSNFKSFKTKTCKPTLVWKMKSKIEKEINEAKDMV</sequence>
<comment type="caution">
    <text evidence="1">The sequence shown here is derived from an EMBL/GenBank/DDBJ whole genome shotgun (WGS) entry which is preliminary data.</text>
</comment>
<evidence type="ECO:0000313" key="1">
    <source>
        <dbReference type="EMBL" id="KAI3815532.1"/>
    </source>
</evidence>